<gene>
    <name evidence="1" type="ORF">VVAX_00130</name>
</gene>
<evidence type="ECO:0000313" key="1">
    <source>
        <dbReference type="EMBL" id="CAA2099225.1"/>
    </source>
</evidence>
<organism evidence="1">
    <name type="scientific">Variovorax paradoxus</name>
    <dbReference type="NCBI Taxonomy" id="34073"/>
    <lineage>
        <taxon>Bacteria</taxon>
        <taxon>Pseudomonadati</taxon>
        <taxon>Pseudomonadota</taxon>
        <taxon>Betaproteobacteria</taxon>
        <taxon>Burkholderiales</taxon>
        <taxon>Comamonadaceae</taxon>
        <taxon>Variovorax</taxon>
    </lineage>
</organism>
<sequence>MGILSDFFVATPEEALRYANRIEEPDEGDEIEELLDPVQYKRFTDLEITTLWAILEGSDWDVDRHALEYIEIGEDNEAWLNRFPDELTTLLARLEPESQAAVLEAWAGTEELACDPAELQPVVDDLQRLASEAAASEKSVYLWGCL</sequence>
<dbReference type="AlphaFoldDB" id="A0A679IHC4"/>
<reference evidence="1" key="1">
    <citation type="submission" date="2019-12" db="EMBL/GenBank/DDBJ databases">
        <authorList>
            <person name="Cremers G."/>
        </authorList>
    </citation>
    <scope>NUCLEOTIDE SEQUENCE</scope>
    <source>
        <strain evidence="1">Vvax</strain>
    </source>
</reference>
<dbReference type="EMBL" id="LR743507">
    <property type="protein sequence ID" value="CAA2099225.1"/>
    <property type="molecule type" value="Genomic_DNA"/>
</dbReference>
<name>A0A679IHC4_VARPD</name>
<proteinExistence type="predicted"/>
<dbReference type="RefSeq" id="WP_339087919.1">
    <property type="nucleotide sequence ID" value="NZ_LR743507.1"/>
</dbReference>
<accession>A0A679IHC4</accession>
<protein>
    <submittedName>
        <fullName evidence="1">Uncharacterized protein</fullName>
    </submittedName>
</protein>